<dbReference type="Proteomes" id="UP000076532">
    <property type="component" value="Unassembled WGS sequence"/>
</dbReference>
<feature type="region of interest" description="Disordered" evidence="1">
    <location>
        <begin position="1"/>
        <end position="94"/>
    </location>
</feature>
<reference evidence="2 3" key="1">
    <citation type="journal article" date="2016" name="Mol. Biol. Evol.">
        <title>Comparative Genomics of Early-Diverging Mushroom-Forming Fungi Provides Insights into the Origins of Lignocellulose Decay Capabilities.</title>
        <authorList>
            <person name="Nagy L.G."/>
            <person name="Riley R."/>
            <person name="Tritt A."/>
            <person name="Adam C."/>
            <person name="Daum C."/>
            <person name="Floudas D."/>
            <person name="Sun H."/>
            <person name="Yadav J.S."/>
            <person name="Pangilinan J."/>
            <person name="Larsson K.H."/>
            <person name="Matsuura K."/>
            <person name="Barry K."/>
            <person name="Labutti K."/>
            <person name="Kuo R."/>
            <person name="Ohm R.A."/>
            <person name="Bhattacharya S.S."/>
            <person name="Shirouzu T."/>
            <person name="Yoshinaga Y."/>
            <person name="Martin F.M."/>
            <person name="Grigoriev I.V."/>
            <person name="Hibbett D.S."/>
        </authorList>
    </citation>
    <scope>NUCLEOTIDE SEQUENCE [LARGE SCALE GENOMIC DNA]</scope>
    <source>
        <strain evidence="2 3">CBS 109695</strain>
    </source>
</reference>
<evidence type="ECO:0000313" key="2">
    <source>
        <dbReference type="EMBL" id="KZP11789.1"/>
    </source>
</evidence>
<name>A0A166ANC5_9AGAM</name>
<dbReference type="AlphaFoldDB" id="A0A166ANC5"/>
<protein>
    <recommendedName>
        <fullName evidence="4">SAM domain-containing protein</fullName>
    </recommendedName>
</protein>
<evidence type="ECO:0008006" key="4">
    <source>
        <dbReference type="Google" id="ProtNLM"/>
    </source>
</evidence>
<evidence type="ECO:0000256" key="1">
    <source>
        <dbReference type="SAM" id="MobiDB-lite"/>
    </source>
</evidence>
<sequence>MANHRQAAQRKSKAERNSGTRKSAKHSSSVNPTPEHSPDKPSAVPRPQPKRRKKSEAVDEDTDEGGLATFSSADRQEEHAARALMSMKGTPELSGFNRMYSQIMNIAPEEMVDGESEVDFESDEDNGENASDNSEAVTFPTDSGAPARKDFEDFKPKSPKPIPKLLEDERVWYKLIEDISDYIKTSKAAKRGTGAVKPFTIRIFDTSGSDREGSSKKKDEAAPAMPYTDVELRERAMQQRLEKHHWCQNHKKACFVKSDGSCYHLTISDLATWAMLLSKQKATIDEPPEELNLTDNVKRQAAAKKAMGSSQVAADSAPPAWLQQMMAVGMMGYQPPPWAMMTGMFPGASPTGITPFTGSQIPATPTHSSVIPAPASSPLSIKRTSPIDYPDTDDWLESLDKDPIRGKRQLDFAQYIDSLKSNGILDLGDLLALSLDKLQELSGMNFGVANRVMNYAKDDTAQLKRDAKRARTD</sequence>
<feature type="compositionally biased region" description="Basic and acidic residues" evidence="1">
    <location>
        <begin position="147"/>
        <end position="156"/>
    </location>
</feature>
<organism evidence="2 3">
    <name type="scientific">Athelia psychrophila</name>
    <dbReference type="NCBI Taxonomy" id="1759441"/>
    <lineage>
        <taxon>Eukaryota</taxon>
        <taxon>Fungi</taxon>
        <taxon>Dikarya</taxon>
        <taxon>Basidiomycota</taxon>
        <taxon>Agaricomycotina</taxon>
        <taxon>Agaricomycetes</taxon>
        <taxon>Agaricomycetidae</taxon>
        <taxon>Atheliales</taxon>
        <taxon>Atheliaceae</taxon>
        <taxon>Athelia</taxon>
    </lineage>
</organism>
<dbReference type="EMBL" id="KV417657">
    <property type="protein sequence ID" value="KZP11789.1"/>
    <property type="molecule type" value="Genomic_DNA"/>
</dbReference>
<gene>
    <name evidence="2" type="ORF">FIBSPDRAFT_937311</name>
</gene>
<feature type="region of interest" description="Disordered" evidence="1">
    <location>
        <begin position="108"/>
        <end position="160"/>
    </location>
</feature>
<evidence type="ECO:0000313" key="3">
    <source>
        <dbReference type="Proteomes" id="UP000076532"/>
    </source>
</evidence>
<dbReference type="CDD" id="cd09487">
    <property type="entry name" value="SAM_superfamily"/>
    <property type="match status" value="1"/>
</dbReference>
<accession>A0A166ANC5</accession>
<proteinExistence type="predicted"/>
<dbReference type="OrthoDB" id="3264296at2759"/>
<feature type="compositionally biased region" description="Acidic residues" evidence="1">
    <location>
        <begin position="110"/>
        <end position="127"/>
    </location>
</feature>
<keyword evidence="3" id="KW-1185">Reference proteome</keyword>